<evidence type="ECO:0000313" key="4">
    <source>
        <dbReference type="Proteomes" id="UP000317646"/>
    </source>
</evidence>
<protein>
    <submittedName>
        <fullName evidence="3">UDP-2,4-diacetamido-2,4, 6-trideoxy-beta-L-altropyranose hydrolase</fullName>
        <ecNumber evidence="3">3.6.1.57</ecNumber>
    </submittedName>
</protein>
<feature type="binding site" evidence="2">
    <location>
        <position position="154"/>
    </location>
    <ligand>
        <name>substrate</name>
    </ligand>
</feature>
<dbReference type="Gene3D" id="3.40.50.2000">
    <property type="entry name" value="Glycogen Phosphorylase B"/>
    <property type="match status" value="1"/>
</dbReference>
<dbReference type="NCBIfam" id="TIGR03590">
    <property type="entry name" value="PseG"/>
    <property type="match status" value="1"/>
</dbReference>
<dbReference type="Proteomes" id="UP000317646">
    <property type="component" value="Unassembled WGS sequence"/>
</dbReference>
<dbReference type="Gene3D" id="3.40.50.11190">
    <property type="match status" value="1"/>
</dbReference>
<dbReference type="EC" id="3.6.1.57" evidence="3"/>
<accession>A0A502GRV6</accession>
<dbReference type="InterPro" id="IPR020023">
    <property type="entry name" value="PseG"/>
</dbReference>
<feature type="active site" description="Proton acceptor" evidence="1">
    <location>
        <position position="21"/>
    </location>
</feature>
<dbReference type="AlphaFoldDB" id="A0A502GRV6"/>
<proteinExistence type="predicted"/>
<sequence>MTKAPRLVVRADASPQIGLGHVVRSLALAELVGPLFAEAVLLTQAPSAAVHQLAAAAGLGVVELPAQGPQAEAAQLPAHLRPADVVVLDGYGFDEAYQVAVRATGARLVLVDDLADSPTVADLVINHGPAVRVADYRALPTTRFCLGPAFSLLRAPFRAQQRLPEAVPAIVSSVLVCFGGADPLGLTHRALGALLALPQVARVGVVIGSAFTAGTELRALAAGFAGKDVAFYHDVPAAELAALLLGYAAAVVPASTVLLETLLLGGAAITGYYADNQRPLAAYVHAHQQAFSMGNLGTLDGDALRDALLAGLQFHQTTRRQPYVERLRPEQLVDEFQRLIRGPR</sequence>
<organism evidence="3 4">
    <name type="scientific">Hymenobacter nivis</name>
    <dbReference type="NCBI Taxonomy" id="1850093"/>
    <lineage>
        <taxon>Bacteria</taxon>
        <taxon>Pseudomonadati</taxon>
        <taxon>Bacteroidota</taxon>
        <taxon>Cytophagia</taxon>
        <taxon>Cytophagales</taxon>
        <taxon>Hymenobacteraceae</taxon>
        <taxon>Hymenobacter</taxon>
    </lineage>
</organism>
<feature type="binding site" evidence="2">
    <location>
        <position position="260"/>
    </location>
    <ligand>
        <name>substrate</name>
    </ligand>
</feature>
<comment type="caution">
    <text evidence="3">The sequence shown here is derived from an EMBL/GenBank/DDBJ whole genome shotgun (WGS) entry which is preliminary data.</text>
</comment>
<dbReference type="GO" id="GO:0016787">
    <property type="term" value="F:hydrolase activity"/>
    <property type="evidence" value="ECO:0007669"/>
    <property type="project" value="UniProtKB-KW"/>
</dbReference>
<keyword evidence="4" id="KW-1185">Reference proteome</keyword>
<dbReference type="RefSeq" id="WP_140468622.1">
    <property type="nucleotide sequence ID" value="NZ_RCYZ01000007.1"/>
</dbReference>
<evidence type="ECO:0000313" key="3">
    <source>
        <dbReference type="EMBL" id="TPG63726.1"/>
    </source>
</evidence>
<dbReference type="OrthoDB" id="6290225at2"/>
<reference evidence="3 4" key="1">
    <citation type="journal article" date="2019" name="Environ. Microbiol.">
        <title>Species interactions and distinct microbial communities in high Arctic permafrost affected cryosols are associated with the CH4 and CO2 gas fluxes.</title>
        <authorList>
            <person name="Altshuler I."/>
            <person name="Hamel J."/>
            <person name="Turney S."/>
            <person name="Magnuson E."/>
            <person name="Levesque R."/>
            <person name="Greer C."/>
            <person name="Whyte L.G."/>
        </authorList>
    </citation>
    <scope>NUCLEOTIDE SEQUENCE [LARGE SCALE GENOMIC DNA]</scope>
    <source>
        <strain evidence="3 4">S9.2P</strain>
    </source>
</reference>
<evidence type="ECO:0000256" key="2">
    <source>
        <dbReference type="PIRSR" id="PIRSR620023-2"/>
    </source>
</evidence>
<keyword evidence="3" id="KW-0378">Hydrolase</keyword>
<gene>
    <name evidence="3" type="primary">pseG</name>
    <name evidence="3" type="ORF">EAH73_16900</name>
</gene>
<dbReference type="EMBL" id="RCYZ01000007">
    <property type="protein sequence ID" value="TPG63726.1"/>
    <property type="molecule type" value="Genomic_DNA"/>
</dbReference>
<evidence type="ECO:0000256" key="1">
    <source>
        <dbReference type="PIRSR" id="PIRSR620023-1"/>
    </source>
</evidence>
<name>A0A502GRV6_9BACT</name>